<name>A0ABP7MH21_9ACTN</name>
<gene>
    <name evidence="2" type="ORF">GCM10022244_35550</name>
</gene>
<sequence>MALPSPSGALSPNTSTTLGRVRKVAPGPRLLARTLAALSGSPKYAQYEGDPPPCEGTHQTPRALPFGQTPLLSGHGLEGGTDNGPRGGK</sequence>
<dbReference type="Proteomes" id="UP001501000">
    <property type="component" value="Unassembled WGS sequence"/>
</dbReference>
<feature type="region of interest" description="Disordered" evidence="1">
    <location>
        <begin position="1"/>
        <end position="25"/>
    </location>
</feature>
<feature type="region of interest" description="Disordered" evidence="1">
    <location>
        <begin position="40"/>
        <end position="89"/>
    </location>
</feature>
<accession>A0ABP7MH21</accession>
<comment type="caution">
    <text evidence="2">The sequence shown here is derived from an EMBL/GenBank/DDBJ whole genome shotgun (WGS) entry which is preliminary data.</text>
</comment>
<protein>
    <submittedName>
        <fullName evidence="2">Uncharacterized protein</fullName>
    </submittedName>
</protein>
<evidence type="ECO:0000313" key="2">
    <source>
        <dbReference type="EMBL" id="GAA3922749.1"/>
    </source>
</evidence>
<keyword evidence="3" id="KW-1185">Reference proteome</keyword>
<evidence type="ECO:0000256" key="1">
    <source>
        <dbReference type="SAM" id="MobiDB-lite"/>
    </source>
</evidence>
<organism evidence="2 3">
    <name type="scientific">Streptomyces gulbargensis</name>
    <dbReference type="NCBI Taxonomy" id="364901"/>
    <lineage>
        <taxon>Bacteria</taxon>
        <taxon>Bacillati</taxon>
        <taxon>Actinomycetota</taxon>
        <taxon>Actinomycetes</taxon>
        <taxon>Kitasatosporales</taxon>
        <taxon>Streptomycetaceae</taxon>
        <taxon>Streptomyces</taxon>
    </lineage>
</organism>
<reference evidence="3" key="1">
    <citation type="journal article" date="2019" name="Int. J. Syst. Evol. Microbiol.">
        <title>The Global Catalogue of Microorganisms (GCM) 10K type strain sequencing project: providing services to taxonomists for standard genome sequencing and annotation.</title>
        <authorList>
            <consortium name="The Broad Institute Genomics Platform"/>
            <consortium name="The Broad Institute Genome Sequencing Center for Infectious Disease"/>
            <person name="Wu L."/>
            <person name="Ma J."/>
        </authorList>
    </citation>
    <scope>NUCLEOTIDE SEQUENCE [LARGE SCALE GENOMIC DNA]</scope>
    <source>
        <strain evidence="3">JCM 16956</strain>
    </source>
</reference>
<proteinExistence type="predicted"/>
<feature type="compositionally biased region" description="Gly residues" evidence="1">
    <location>
        <begin position="76"/>
        <end position="89"/>
    </location>
</feature>
<evidence type="ECO:0000313" key="3">
    <source>
        <dbReference type="Proteomes" id="UP001501000"/>
    </source>
</evidence>
<feature type="compositionally biased region" description="Polar residues" evidence="1">
    <location>
        <begin position="8"/>
        <end position="18"/>
    </location>
</feature>
<dbReference type="EMBL" id="BAABAJ010000010">
    <property type="protein sequence ID" value="GAA3922749.1"/>
    <property type="molecule type" value="Genomic_DNA"/>
</dbReference>